<dbReference type="InterPro" id="IPR036770">
    <property type="entry name" value="Ankyrin_rpt-contain_sf"/>
</dbReference>
<feature type="region of interest" description="Disordered" evidence="2">
    <location>
        <begin position="381"/>
        <end position="425"/>
    </location>
</feature>
<dbReference type="AlphaFoldDB" id="A0A7S2B0J2"/>
<gene>
    <name evidence="3" type="ORF">FPAR1323_LOCUS1025</name>
</gene>
<feature type="region of interest" description="Disordered" evidence="2">
    <location>
        <begin position="1"/>
        <end position="28"/>
    </location>
</feature>
<reference evidence="3" key="1">
    <citation type="submission" date="2021-01" db="EMBL/GenBank/DDBJ databases">
        <authorList>
            <person name="Corre E."/>
            <person name="Pelletier E."/>
            <person name="Niang G."/>
            <person name="Scheremetjew M."/>
            <person name="Finn R."/>
            <person name="Kale V."/>
            <person name="Holt S."/>
            <person name="Cochrane G."/>
            <person name="Meng A."/>
            <person name="Brown T."/>
            <person name="Cohen L."/>
        </authorList>
    </citation>
    <scope>NUCLEOTIDE SEQUENCE</scope>
    <source>
        <strain evidence="3">RCC1693</strain>
    </source>
</reference>
<name>A0A7S2B0J2_9STRA</name>
<dbReference type="SUPFAM" id="SSF48403">
    <property type="entry name" value="Ankyrin repeat"/>
    <property type="match status" value="1"/>
</dbReference>
<organism evidence="3">
    <name type="scientific">Florenciella parvula</name>
    <dbReference type="NCBI Taxonomy" id="236787"/>
    <lineage>
        <taxon>Eukaryota</taxon>
        <taxon>Sar</taxon>
        <taxon>Stramenopiles</taxon>
        <taxon>Ochrophyta</taxon>
        <taxon>Dictyochophyceae</taxon>
        <taxon>Florenciellales</taxon>
        <taxon>Florenciella</taxon>
    </lineage>
</organism>
<dbReference type="EMBL" id="HBGT01001860">
    <property type="protein sequence ID" value="CAD9383013.1"/>
    <property type="molecule type" value="Transcribed_RNA"/>
</dbReference>
<feature type="compositionally biased region" description="Low complexity" evidence="2">
    <location>
        <begin position="384"/>
        <end position="410"/>
    </location>
</feature>
<accession>A0A7S2B0J2</accession>
<proteinExistence type="predicted"/>
<dbReference type="Gene3D" id="1.25.40.20">
    <property type="entry name" value="Ankyrin repeat-containing domain"/>
    <property type="match status" value="1"/>
</dbReference>
<dbReference type="PROSITE" id="PS50088">
    <property type="entry name" value="ANK_REPEAT"/>
    <property type="match status" value="1"/>
</dbReference>
<feature type="compositionally biased region" description="Polar residues" evidence="2">
    <location>
        <begin position="338"/>
        <end position="348"/>
    </location>
</feature>
<protein>
    <submittedName>
        <fullName evidence="3">Uncharacterized protein</fullName>
    </submittedName>
</protein>
<evidence type="ECO:0000256" key="2">
    <source>
        <dbReference type="SAM" id="MobiDB-lite"/>
    </source>
</evidence>
<dbReference type="Pfam" id="PF12796">
    <property type="entry name" value="Ank_2"/>
    <property type="match status" value="1"/>
</dbReference>
<feature type="compositionally biased region" description="Polar residues" evidence="2">
    <location>
        <begin position="416"/>
        <end position="425"/>
    </location>
</feature>
<feature type="repeat" description="ANK" evidence="1">
    <location>
        <begin position="256"/>
        <end position="288"/>
    </location>
</feature>
<dbReference type="PROSITE" id="PS50297">
    <property type="entry name" value="ANK_REP_REGION"/>
    <property type="match status" value="1"/>
</dbReference>
<evidence type="ECO:0000256" key="1">
    <source>
        <dbReference type="PROSITE-ProRule" id="PRU00023"/>
    </source>
</evidence>
<feature type="region of interest" description="Disordered" evidence="2">
    <location>
        <begin position="306"/>
        <end position="357"/>
    </location>
</feature>
<keyword evidence="1" id="KW-0040">ANK repeat</keyword>
<dbReference type="InterPro" id="IPR002110">
    <property type="entry name" value="Ankyrin_rpt"/>
</dbReference>
<sequence length="425" mass="45917">MVSTESDGGAGPVSLDDDDSSGWAGPPLKVGDKIMTQGLVGFPHLDNRVGHILAWVSPGELARPGVAATDPAGPGMWAIKLHDREISVPEANLRPFVPWAARPFPSVTYHSDSMALAQLDTWSMDHALSSKAEQQQALLAAIINDSSEMCEWLRLRAEKRGDEASTIGYVDNLGRDVMWWACFSGAENVVKWSVKWGGNVLTKDQCGTTALAAACGSANARAARQDHEGGATLELVQYLCKQGARSGEHVFAPDTHGKTPLSRALESNEIPVVMYLVEMGSPVRQEDVPEEKAEIYHQLTAWVEKSGGRAMEPPKTMPSMTRRKTPTGIRPSPAKRTPSGSRSEQLSPLNEVRIDDVSFDGGGDGYKVCVATYKGYNAYEQQHSARSAPPSASHRALHSAHSSRNASRESFGGPIPQSNLKIARR</sequence>
<evidence type="ECO:0000313" key="3">
    <source>
        <dbReference type="EMBL" id="CAD9383013.1"/>
    </source>
</evidence>